<protein>
    <submittedName>
        <fullName evidence="1">Tail assembly chaperone</fullName>
    </submittedName>
</protein>
<evidence type="ECO:0000313" key="2">
    <source>
        <dbReference type="Proteomes" id="UP001596483"/>
    </source>
</evidence>
<evidence type="ECO:0000313" key="1">
    <source>
        <dbReference type="EMBL" id="MFC7364540.1"/>
    </source>
</evidence>
<dbReference type="RefSeq" id="WP_157297370.1">
    <property type="nucleotide sequence ID" value="NZ_JBHTCT010000011.1"/>
</dbReference>
<dbReference type="Pfam" id="PF12363">
    <property type="entry name" value="Phage_TAC_12"/>
    <property type="match status" value="1"/>
</dbReference>
<organism evidence="1 2">
    <name type="scientific">Bhargavaea changchunensis</name>
    <dbReference type="NCBI Taxonomy" id="2134037"/>
    <lineage>
        <taxon>Bacteria</taxon>
        <taxon>Bacillati</taxon>
        <taxon>Bacillota</taxon>
        <taxon>Bacilli</taxon>
        <taxon>Bacillales</taxon>
        <taxon>Caryophanaceae</taxon>
        <taxon>Bhargavaea</taxon>
    </lineage>
</organism>
<accession>A0ABW2NF50</accession>
<dbReference type="EMBL" id="JBHTCT010000011">
    <property type="protein sequence ID" value="MFC7364540.1"/>
    <property type="molecule type" value="Genomic_DNA"/>
</dbReference>
<keyword evidence="2" id="KW-1185">Reference proteome</keyword>
<sequence>MKFTINGKEFDLRFGMLFLQELDNRYTMKVQGGMEFSMGMKFAIPYLKAGNITALWNVLSAALKSHGIKPQQVEKEIERIAEADAEEGTDKLGELFEELLDEMGKQPLLRKEFSQLEAAEAQVKAEQNA</sequence>
<name>A0ABW2NF50_9BACL</name>
<reference evidence="2" key="1">
    <citation type="journal article" date="2019" name="Int. J. Syst. Evol. Microbiol.">
        <title>The Global Catalogue of Microorganisms (GCM) 10K type strain sequencing project: providing services to taxonomists for standard genome sequencing and annotation.</title>
        <authorList>
            <consortium name="The Broad Institute Genomics Platform"/>
            <consortium name="The Broad Institute Genome Sequencing Center for Infectious Disease"/>
            <person name="Wu L."/>
            <person name="Ma J."/>
        </authorList>
    </citation>
    <scope>NUCLEOTIDE SEQUENCE [LARGE SCALE GENOMIC DNA]</scope>
    <source>
        <strain evidence="2">JCM 4738</strain>
    </source>
</reference>
<dbReference type="Proteomes" id="UP001596483">
    <property type="component" value="Unassembled WGS sequence"/>
</dbReference>
<gene>
    <name evidence="1" type="ORF">ACFQQH_05290</name>
</gene>
<dbReference type="InterPro" id="IPR024410">
    <property type="entry name" value="Phage_TAC_12"/>
</dbReference>
<comment type="caution">
    <text evidence="1">The sequence shown here is derived from an EMBL/GenBank/DDBJ whole genome shotgun (WGS) entry which is preliminary data.</text>
</comment>
<proteinExistence type="predicted"/>